<name>A0AA36E082_LACSI</name>
<dbReference type="SUPFAM" id="SSF101941">
    <property type="entry name" value="NAC domain"/>
    <property type="match status" value="1"/>
</dbReference>
<gene>
    <name evidence="8" type="ORF">LSALG_LOCUS17422</name>
</gene>
<evidence type="ECO:0000256" key="3">
    <source>
        <dbReference type="ARBA" id="ARBA00023125"/>
    </source>
</evidence>
<dbReference type="InterPro" id="IPR003441">
    <property type="entry name" value="NAC-dom"/>
</dbReference>
<keyword evidence="9" id="KW-1185">Reference proteome</keyword>
<dbReference type="GO" id="GO:0005634">
    <property type="term" value="C:nucleus"/>
    <property type="evidence" value="ECO:0007669"/>
    <property type="project" value="UniProtKB-SubCell"/>
</dbReference>
<feature type="compositionally biased region" description="Polar residues" evidence="6">
    <location>
        <begin position="233"/>
        <end position="256"/>
    </location>
</feature>
<dbReference type="PANTHER" id="PTHR31989">
    <property type="entry name" value="NAC DOMAIN-CONTAINING PROTEIN 82-RELATED"/>
    <property type="match status" value="1"/>
</dbReference>
<feature type="region of interest" description="Disordered" evidence="6">
    <location>
        <begin position="343"/>
        <end position="370"/>
    </location>
</feature>
<accession>A0AA36E082</accession>
<evidence type="ECO:0000256" key="5">
    <source>
        <dbReference type="ARBA" id="ARBA00023242"/>
    </source>
</evidence>
<sequence length="483" mass="53818">MTDKLAVGDAGGDWSMTDGIDGDDGCGPTMRRTDAKSLREMQLSIAASSSVFPGFRFSPTDDELISYYLKKKLQGSDNCVDIIPEVDFCRHEPWDLPAISIIQSDNEWFFFSTRGKKYPNGSQSKRATQSGYWKATGKERNVKSGAVTIGTKRTLVFHMGRAPKGERTEWIMHEYCMNDAAQESLVVCRLRRNSDFRLNESSRGSSDNKSHSGTTNEYANNNQMDGFHDTNETIKSASKESTSSYRSDDQNGSGSESDPEANPESPHGSSTPYKDVDDCFADIINDDIIRLDESTSHSLKFYGFLTKDEPMLIQDPTKCNQKLPPQNIMTSQGTAVRRIKLRRQKGRTHEPPPAGGGLDKHHHPQMPPLQKKSTGCFISVLSGNADTLKGSRSTHRWWYWRRRWPTDGGRAGQLVPDRRWSGEGAPCILKEKTEKSRANLQKMLEAMQLVSETAVAQAKPPTAPTEVIGVAPAWGWRRGVDDG</sequence>
<dbReference type="GO" id="GO:0003677">
    <property type="term" value="F:DNA binding"/>
    <property type="evidence" value="ECO:0007669"/>
    <property type="project" value="UniProtKB-KW"/>
</dbReference>
<keyword evidence="3" id="KW-0238">DNA-binding</keyword>
<evidence type="ECO:0000256" key="2">
    <source>
        <dbReference type="ARBA" id="ARBA00023015"/>
    </source>
</evidence>
<evidence type="ECO:0000313" key="9">
    <source>
        <dbReference type="Proteomes" id="UP001177003"/>
    </source>
</evidence>
<dbReference type="Gene3D" id="2.170.150.80">
    <property type="entry name" value="NAC domain"/>
    <property type="match status" value="1"/>
</dbReference>
<feature type="region of interest" description="Disordered" evidence="6">
    <location>
        <begin position="198"/>
        <end position="274"/>
    </location>
</feature>
<evidence type="ECO:0000256" key="4">
    <source>
        <dbReference type="ARBA" id="ARBA00023163"/>
    </source>
</evidence>
<comment type="subcellular location">
    <subcellularLocation>
        <location evidence="1">Nucleus</location>
    </subcellularLocation>
</comment>
<evidence type="ECO:0000256" key="6">
    <source>
        <dbReference type="SAM" id="MobiDB-lite"/>
    </source>
</evidence>
<dbReference type="InterPro" id="IPR036093">
    <property type="entry name" value="NAC_dom_sf"/>
</dbReference>
<feature type="compositionally biased region" description="Basic and acidic residues" evidence="6">
    <location>
        <begin position="198"/>
        <end position="210"/>
    </location>
</feature>
<dbReference type="PROSITE" id="PS51005">
    <property type="entry name" value="NAC"/>
    <property type="match status" value="1"/>
</dbReference>
<keyword evidence="4" id="KW-0804">Transcription</keyword>
<keyword evidence="5" id="KW-0539">Nucleus</keyword>
<dbReference type="AlphaFoldDB" id="A0AA36E082"/>
<dbReference type="Pfam" id="PF02365">
    <property type="entry name" value="NAM"/>
    <property type="match status" value="1"/>
</dbReference>
<reference evidence="8" key="1">
    <citation type="submission" date="2023-04" db="EMBL/GenBank/DDBJ databases">
        <authorList>
            <person name="Vijverberg K."/>
            <person name="Xiong W."/>
            <person name="Schranz E."/>
        </authorList>
    </citation>
    <scope>NUCLEOTIDE SEQUENCE</scope>
</reference>
<organism evidence="8 9">
    <name type="scientific">Lactuca saligna</name>
    <name type="common">Willowleaf lettuce</name>
    <dbReference type="NCBI Taxonomy" id="75948"/>
    <lineage>
        <taxon>Eukaryota</taxon>
        <taxon>Viridiplantae</taxon>
        <taxon>Streptophyta</taxon>
        <taxon>Embryophyta</taxon>
        <taxon>Tracheophyta</taxon>
        <taxon>Spermatophyta</taxon>
        <taxon>Magnoliopsida</taxon>
        <taxon>eudicotyledons</taxon>
        <taxon>Gunneridae</taxon>
        <taxon>Pentapetalae</taxon>
        <taxon>asterids</taxon>
        <taxon>campanulids</taxon>
        <taxon>Asterales</taxon>
        <taxon>Asteraceae</taxon>
        <taxon>Cichorioideae</taxon>
        <taxon>Cichorieae</taxon>
        <taxon>Lactucinae</taxon>
        <taxon>Lactuca</taxon>
    </lineage>
</organism>
<dbReference type="GO" id="GO:0006355">
    <property type="term" value="P:regulation of DNA-templated transcription"/>
    <property type="evidence" value="ECO:0007669"/>
    <property type="project" value="InterPro"/>
</dbReference>
<proteinExistence type="predicted"/>
<dbReference type="EMBL" id="OX465079">
    <property type="protein sequence ID" value="CAI9277498.1"/>
    <property type="molecule type" value="Genomic_DNA"/>
</dbReference>
<evidence type="ECO:0000256" key="1">
    <source>
        <dbReference type="ARBA" id="ARBA00004123"/>
    </source>
</evidence>
<evidence type="ECO:0000313" key="8">
    <source>
        <dbReference type="EMBL" id="CAI9277498.1"/>
    </source>
</evidence>
<feature type="compositionally biased region" description="Polar residues" evidence="6">
    <location>
        <begin position="211"/>
        <end position="224"/>
    </location>
</feature>
<feature type="domain" description="NAC" evidence="7">
    <location>
        <begin position="51"/>
        <end position="193"/>
    </location>
</feature>
<keyword evidence="2" id="KW-0805">Transcription regulation</keyword>
<protein>
    <recommendedName>
        <fullName evidence="7">NAC domain-containing protein</fullName>
    </recommendedName>
</protein>
<evidence type="ECO:0000259" key="7">
    <source>
        <dbReference type="PROSITE" id="PS51005"/>
    </source>
</evidence>
<dbReference type="Proteomes" id="UP001177003">
    <property type="component" value="Chromosome 3"/>
</dbReference>